<evidence type="ECO:0000313" key="3">
    <source>
        <dbReference type="EMBL" id="TVS77647.1"/>
    </source>
</evidence>
<dbReference type="EMBL" id="VMQU01000217">
    <property type="protein sequence ID" value="TVS77647.1"/>
    <property type="molecule type" value="Genomic_DNA"/>
</dbReference>
<dbReference type="InterPro" id="IPR003615">
    <property type="entry name" value="HNH_nuc"/>
</dbReference>
<keyword evidence="4" id="KW-1185">Reference proteome</keyword>
<dbReference type="InterPro" id="IPR002711">
    <property type="entry name" value="HNH"/>
</dbReference>
<dbReference type="GO" id="GO:0008270">
    <property type="term" value="F:zinc ion binding"/>
    <property type="evidence" value="ECO:0007669"/>
    <property type="project" value="InterPro"/>
</dbReference>
<dbReference type="GO" id="GO:0003676">
    <property type="term" value="F:nucleic acid binding"/>
    <property type="evidence" value="ECO:0007669"/>
    <property type="project" value="InterPro"/>
</dbReference>
<comment type="caution">
    <text evidence="3">The sequence shown here is derived from an EMBL/GenBank/DDBJ whole genome shotgun (WGS) entry which is preliminary data.</text>
</comment>
<dbReference type="Gene3D" id="1.10.30.50">
    <property type="match status" value="1"/>
</dbReference>
<dbReference type="Pfam" id="PF01844">
    <property type="entry name" value="HNH"/>
    <property type="match status" value="1"/>
</dbReference>
<dbReference type="GO" id="GO:0004519">
    <property type="term" value="F:endonuclease activity"/>
    <property type="evidence" value="ECO:0007669"/>
    <property type="project" value="UniProtKB-KW"/>
</dbReference>
<keyword evidence="3" id="KW-0378">Hydrolase</keyword>
<name>A0A557WWN6_9MYCO</name>
<gene>
    <name evidence="3" type="ORF">FPZ47_26605</name>
</gene>
<keyword evidence="3" id="KW-0255">Endonuclease</keyword>
<feature type="region of interest" description="Disordered" evidence="1">
    <location>
        <begin position="1"/>
        <end position="36"/>
    </location>
</feature>
<sequence length="142" mass="16031">MNSAPARPRPETRATRRRRPPTAAPKAQRQNHNTGVGDVMAWKDAARSPSSHVTATAEWRRLRLTILKRDRYRCQLDEPGCTGEADQVDKIINVADGGDPLDEHNLRAACAQCNARKAQREATKARNAWKRQPEPHPGLRRR</sequence>
<protein>
    <submittedName>
        <fullName evidence="3">HNH endonuclease</fullName>
    </submittedName>
</protein>
<organism evidence="3 4">
    <name type="scientific">Mycobacterium helveticum</name>
    <dbReference type="NCBI Taxonomy" id="2592811"/>
    <lineage>
        <taxon>Bacteria</taxon>
        <taxon>Bacillati</taxon>
        <taxon>Actinomycetota</taxon>
        <taxon>Actinomycetes</taxon>
        <taxon>Mycobacteriales</taxon>
        <taxon>Mycobacteriaceae</taxon>
        <taxon>Mycobacterium</taxon>
    </lineage>
</organism>
<accession>A0A557WWN6</accession>
<proteinExistence type="predicted"/>
<evidence type="ECO:0000256" key="1">
    <source>
        <dbReference type="SAM" id="MobiDB-lite"/>
    </source>
</evidence>
<keyword evidence="3" id="KW-0540">Nuclease</keyword>
<dbReference type="OrthoDB" id="3234360at2"/>
<reference evidence="3 4" key="1">
    <citation type="submission" date="2019-07" db="EMBL/GenBank/DDBJ databases">
        <title>New Mycobacterium species.</title>
        <authorList>
            <person name="Tortoli E."/>
            <person name="Ghielmetti G."/>
            <person name="Friedel U."/>
            <person name="Trovato A."/>
        </authorList>
    </citation>
    <scope>NUCLEOTIDE SEQUENCE [LARGE SCALE GENOMIC DNA]</scope>
    <source>
        <strain evidence="3 4">16-83</strain>
    </source>
</reference>
<evidence type="ECO:0000259" key="2">
    <source>
        <dbReference type="SMART" id="SM00507"/>
    </source>
</evidence>
<dbReference type="Proteomes" id="UP000320513">
    <property type="component" value="Unassembled WGS sequence"/>
</dbReference>
<feature type="region of interest" description="Disordered" evidence="1">
    <location>
        <begin position="118"/>
        <end position="142"/>
    </location>
</feature>
<dbReference type="CDD" id="cd00085">
    <property type="entry name" value="HNHc"/>
    <property type="match status" value="1"/>
</dbReference>
<dbReference type="SMART" id="SM00507">
    <property type="entry name" value="HNHc"/>
    <property type="match status" value="1"/>
</dbReference>
<feature type="domain" description="HNH nuclease" evidence="2">
    <location>
        <begin position="61"/>
        <end position="115"/>
    </location>
</feature>
<evidence type="ECO:0000313" key="4">
    <source>
        <dbReference type="Proteomes" id="UP000320513"/>
    </source>
</evidence>
<dbReference type="AlphaFoldDB" id="A0A557WWN6"/>